<dbReference type="Proteomes" id="UP000184611">
    <property type="component" value="Unassembled WGS sequence"/>
</dbReference>
<keyword evidence="2" id="KW-1185">Reference proteome</keyword>
<proteinExistence type="predicted"/>
<protein>
    <submittedName>
        <fullName evidence="1">Uncharacterized protein</fullName>
    </submittedName>
</protein>
<accession>A0A1M7ZTJ6</accession>
<name>A0A1M7ZTJ6_9FLAO</name>
<gene>
    <name evidence="1" type="ORF">SAMN05443547_0519</name>
</gene>
<dbReference type="AlphaFoldDB" id="A0A1M7ZTJ6"/>
<evidence type="ECO:0000313" key="2">
    <source>
        <dbReference type="Proteomes" id="UP000184611"/>
    </source>
</evidence>
<dbReference type="STRING" id="416016.SAMN05443547_0519"/>
<sequence>MMPFFDLHSIYLCCKASYNFMETLNFFNLFWFYKKEWDEKFIPFNLF</sequence>
<evidence type="ECO:0000313" key="1">
    <source>
        <dbReference type="EMBL" id="SHO72192.1"/>
    </source>
</evidence>
<organism evidence="1 2">
    <name type="scientific">Flavobacterium cucumis</name>
    <dbReference type="NCBI Taxonomy" id="416016"/>
    <lineage>
        <taxon>Bacteria</taxon>
        <taxon>Pseudomonadati</taxon>
        <taxon>Bacteroidota</taxon>
        <taxon>Flavobacteriia</taxon>
        <taxon>Flavobacteriales</taxon>
        <taxon>Flavobacteriaceae</taxon>
        <taxon>Flavobacterium</taxon>
    </lineage>
</organism>
<reference evidence="2" key="1">
    <citation type="submission" date="2016-12" db="EMBL/GenBank/DDBJ databases">
        <authorList>
            <person name="Varghese N."/>
            <person name="Submissions S."/>
        </authorList>
    </citation>
    <scope>NUCLEOTIDE SEQUENCE [LARGE SCALE GENOMIC DNA]</scope>
    <source>
        <strain evidence="2">DSM 18830</strain>
    </source>
</reference>
<dbReference type="EMBL" id="FRYK01000001">
    <property type="protein sequence ID" value="SHO72192.1"/>
    <property type="molecule type" value="Genomic_DNA"/>
</dbReference>